<dbReference type="GO" id="GO:0030368">
    <property type="term" value="F:interleukin-17 receptor activity"/>
    <property type="evidence" value="ECO:0007669"/>
    <property type="project" value="InterPro"/>
</dbReference>
<keyword evidence="3" id="KW-0732">Signal</keyword>
<keyword evidence="6" id="KW-0675">Receptor</keyword>
<dbReference type="GO" id="GO:0016020">
    <property type="term" value="C:membrane"/>
    <property type="evidence" value="ECO:0007669"/>
    <property type="project" value="UniProtKB-SubCell"/>
</dbReference>
<reference evidence="11" key="1">
    <citation type="submission" date="2017-02" db="UniProtKB">
        <authorList>
            <consortium name="WormBaseParasite"/>
        </authorList>
    </citation>
    <scope>IDENTIFICATION</scope>
</reference>
<proteinExistence type="predicted"/>
<evidence type="ECO:0000259" key="9">
    <source>
        <dbReference type="PROSITE" id="PS51534"/>
    </source>
</evidence>
<evidence type="ECO:0000256" key="6">
    <source>
        <dbReference type="ARBA" id="ARBA00023170"/>
    </source>
</evidence>
<evidence type="ECO:0000256" key="2">
    <source>
        <dbReference type="ARBA" id="ARBA00022692"/>
    </source>
</evidence>
<name>A0A0N5AGM2_9BILA</name>
<dbReference type="STRING" id="451379.A0A0N5AGM2"/>
<keyword evidence="2 8" id="KW-0812">Transmembrane</keyword>
<dbReference type="PANTHER" id="PTHR15583:SF20">
    <property type="entry name" value="INTERLEUKIN CYTOKINE RECEPTOR-RELATED PROTEIN 1"/>
    <property type="match status" value="1"/>
</dbReference>
<evidence type="ECO:0000256" key="8">
    <source>
        <dbReference type="SAM" id="Phobius"/>
    </source>
</evidence>
<dbReference type="InterPro" id="IPR013568">
    <property type="entry name" value="SEFIR_dom"/>
</dbReference>
<dbReference type="Gene3D" id="3.40.50.11530">
    <property type="match status" value="1"/>
</dbReference>
<evidence type="ECO:0000313" key="11">
    <source>
        <dbReference type="WBParaSite" id="SMUV_0000348201-mRNA-1"/>
    </source>
</evidence>
<keyword evidence="7" id="KW-0325">Glycoprotein</keyword>
<dbReference type="PANTHER" id="PTHR15583">
    <property type="entry name" value="INTERLEUKIN-17 RECEPTOR"/>
    <property type="match status" value="1"/>
</dbReference>
<dbReference type="PROSITE" id="PS51534">
    <property type="entry name" value="SEFIR"/>
    <property type="match status" value="1"/>
</dbReference>
<dbReference type="InterPro" id="IPR039465">
    <property type="entry name" value="IL-17_rcpt-like"/>
</dbReference>
<keyword evidence="5 8" id="KW-0472">Membrane</keyword>
<evidence type="ECO:0000256" key="4">
    <source>
        <dbReference type="ARBA" id="ARBA00022989"/>
    </source>
</evidence>
<sequence length="510" mass="57535">LTFRPNDFEFGGIYKFVIVPSASLSKPKKYFQVLYKMPLDPGNKQASKWYASFLTITKHEVEHSLHVSFVGAPPGFCFEEYILALGKGDSEHRVVIPTEKMKPKVIRNKTYLIGEHTFSNLKLFSRLALFGAAVVVLLLFGLVYFMFVKFYRQYHHRKIIIHFGLSSNTPNDKMSSFLAGTPLIPKDHTNVLILYSHDSQPHDDAVLELASLLQETLGFNVHIDCWESSEIESNIMDYVSVSMQKADRIIIVNSVGAFKRYESKIEHERRLERINRGPFDELFALQIDQAFGLQQCILSIRFPYTPSSYILPPLNVLLQYVIPENINLLQTALSKFGNDTVKIDMSSTHMLKMNAAIARMSSFILAEPDWFEKTHFSVTPSVPHKQVSLPISPSNYGINGTVLLKDGNDFEVSNCTEKDVKEVTVKSSPKKAVEYGNDAYTETNFAPGDGKLDSGIHTEEEYCNSESMSSLNKSDNGKREGLMNDCGDTLIIDKNGSEYINEVKGINVFS</sequence>
<protein>
    <submittedName>
        <fullName evidence="11">SEFIR domain-containing protein</fullName>
    </submittedName>
</protein>
<evidence type="ECO:0000256" key="3">
    <source>
        <dbReference type="ARBA" id="ARBA00022729"/>
    </source>
</evidence>
<dbReference type="WBParaSite" id="SMUV_0000348201-mRNA-1">
    <property type="protein sequence ID" value="SMUV_0000348201-mRNA-1"/>
    <property type="gene ID" value="SMUV_0000348201"/>
</dbReference>
<dbReference type="InterPro" id="IPR057066">
    <property type="entry name" value="Ig_ILCR1"/>
</dbReference>
<keyword evidence="4 8" id="KW-1133">Transmembrane helix</keyword>
<dbReference type="Pfam" id="PF23608">
    <property type="entry name" value="Ig_ILCR1"/>
    <property type="match status" value="1"/>
</dbReference>
<dbReference type="Pfam" id="PF08357">
    <property type="entry name" value="SEFIR"/>
    <property type="match status" value="1"/>
</dbReference>
<evidence type="ECO:0000256" key="1">
    <source>
        <dbReference type="ARBA" id="ARBA00004479"/>
    </source>
</evidence>
<feature type="domain" description="SEFIR" evidence="9">
    <location>
        <begin position="188"/>
        <end position="331"/>
    </location>
</feature>
<organism evidence="10 11">
    <name type="scientific">Syphacia muris</name>
    <dbReference type="NCBI Taxonomy" id="451379"/>
    <lineage>
        <taxon>Eukaryota</taxon>
        <taxon>Metazoa</taxon>
        <taxon>Ecdysozoa</taxon>
        <taxon>Nematoda</taxon>
        <taxon>Chromadorea</taxon>
        <taxon>Rhabditida</taxon>
        <taxon>Spirurina</taxon>
        <taxon>Oxyuridomorpha</taxon>
        <taxon>Oxyuroidea</taxon>
        <taxon>Oxyuridae</taxon>
        <taxon>Syphacia</taxon>
    </lineage>
</organism>
<feature type="transmembrane region" description="Helical" evidence="8">
    <location>
        <begin position="127"/>
        <end position="148"/>
    </location>
</feature>
<comment type="subcellular location">
    <subcellularLocation>
        <location evidence="1">Membrane</location>
        <topology evidence="1">Single-pass type I membrane protein</topology>
    </subcellularLocation>
</comment>
<dbReference type="AlphaFoldDB" id="A0A0N5AGM2"/>
<dbReference type="Proteomes" id="UP000046393">
    <property type="component" value="Unplaced"/>
</dbReference>
<evidence type="ECO:0000256" key="7">
    <source>
        <dbReference type="ARBA" id="ARBA00023180"/>
    </source>
</evidence>
<evidence type="ECO:0000256" key="5">
    <source>
        <dbReference type="ARBA" id="ARBA00023136"/>
    </source>
</evidence>
<evidence type="ECO:0000313" key="10">
    <source>
        <dbReference type="Proteomes" id="UP000046393"/>
    </source>
</evidence>
<keyword evidence="10" id="KW-1185">Reference proteome</keyword>
<accession>A0A0N5AGM2</accession>